<dbReference type="Proteomes" id="UP000580891">
    <property type="component" value="Unassembled WGS sequence"/>
</dbReference>
<dbReference type="GO" id="GO:0035539">
    <property type="term" value="F:8-oxo-7,8-dihydrodeoxyguanosine triphosphate pyrophosphatase activity"/>
    <property type="evidence" value="ECO:0007669"/>
    <property type="project" value="UniProtKB-EC"/>
</dbReference>
<dbReference type="EMBL" id="JACDUU010000001">
    <property type="protein sequence ID" value="MBA2870602.1"/>
    <property type="molecule type" value="Genomic_DNA"/>
</dbReference>
<evidence type="ECO:0000256" key="2">
    <source>
        <dbReference type="ARBA" id="ARBA00022801"/>
    </source>
</evidence>
<dbReference type="EC" id="3.6.1.55" evidence="5"/>
<evidence type="ECO:0000313" key="6">
    <source>
        <dbReference type="Proteomes" id="UP000580891"/>
    </source>
</evidence>
<organism evidence="5 6">
    <name type="scientific">[Anoxybacillus] calidus</name>
    <dbReference type="NCBI Taxonomy" id="575178"/>
    <lineage>
        <taxon>Bacteria</taxon>
        <taxon>Bacillati</taxon>
        <taxon>Bacillota</taxon>
        <taxon>Bacilli</taxon>
        <taxon>Bacillales</taxon>
        <taxon>Anoxybacillaceae</taxon>
        <taxon>Paranoxybacillus</taxon>
    </lineage>
</organism>
<evidence type="ECO:0000259" key="4">
    <source>
        <dbReference type="PROSITE" id="PS51462"/>
    </source>
</evidence>
<name>A0A7V9YY61_9BACL</name>
<sequence length="147" mass="17263">MEQKLIFGEKIDNLNYKIRKGVYAVIFNSTNDKVLTVQTSNGHYFLPGGGIEHNELHAECLKRERLEETGYEVVIGPFIGQAMRYFFSTKNEPLLSDGYFYLAKLLNKVQEPLEYNHYSKWIRVEHIEELLFHEHQVWAVKEGLKIK</sequence>
<protein>
    <submittedName>
        <fullName evidence="5">8-oxo-dGTP diphosphatase</fullName>
        <ecNumber evidence="5">3.6.1.55</ecNumber>
    </submittedName>
</protein>
<dbReference type="CDD" id="cd04684">
    <property type="entry name" value="NUDIX_Hydrolase"/>
    <property type="match status" value="1"/>
</dbReference>
<proteinExistence type="predicted"/>
<accession>A0A7V9YY61</accession>
<dbReference type="PROSITE" id="PS51462">
    <property type="entry name" value="NUDIX"/>
    <property type="match status" value="1"/>
</dbReference>
<dbReference type="InterPro" id="IPR015797">
    <property type="entry name" value="NUDIX_hydrolase-like_dom_sf"/>
</dbReference>
<evidence type="ECO:0000313" key="5">
    <source>
        <dbReference type="EMBL" id="MBA2870602.1"/>
    </source>
</evidence>
<dbReference type="Pfam" id="PF00293">
    <property type="entry name" value="NUDIX"/>
    <property type="match status" value="1"/>
</dbReference>
<dbReference type="Gene3D" id="3.90.79.10">
    <property type="entry name" value="Nucleoside Triphosphate Pyrophosphohydrolase"/>
    <property type="match status" value="1"/>
</dbReference>
<dbReference type="AlphaFoldDB" id="A0A7V9YY61"/>
<dbReference type="SUPFAM" id="SSF55811">
    <property type="entry name" value="Nudix"/>
    <property type="match status" value="1"/>
</dbReference>
<dbReference type="PANTHER" id="PTHR43046:SF12">
    <property type="entry name" value="GDP-MANNOSE MANNOSYL HYDROLASE"/>
    <property type="match status" value="1"/>
</dbReference>
<evidence type="ECO:0000256" key="3">
    <source>
        <dbReference type="ARBA" id="ARBA00022842"/>
    </source>
</evidence>
<keyword evidence="2 5" id="KW-0378">Hydrolase</keyword>
<gene>
    <name evidence="5" type="ORF">HNQ85_000860</name>
</gene>
<keyword evidence="3" id="KW-0460">Magnesium</keyword>
<evidence type="ECO:0000256" key="1">
    <source>
        <dbReference type="ARBA" id="ARBA00001946"/>
    </source>
</evidence>
<keyword evidence="6" id="KW-1185">Reference proteome</keyword>
<feature type="domain" description="Nudix hydrolase" evidence="4">
    <location>
        <begin position="17"/>
        <end position="145"/>
    </location>
</feature>
<comment type="caution">
    <text evidence="5">The sequence shown here is derived from an EMBL/GenBank/DDBJ whole genome shotgun (WGS) entry which is preliminary data.</text>
</comment>
<comment type="cofactor">
    <cofactor evidence="1">
        <name>Mg(2+)</name>
        <dbReference type="ChEBI" id="CHEBI:18420"/>
    </cofactor>
</comment>
<dbReference type="PANTHER" id="PTHR43046">
    <property type="entry name" value="GDP-MANNOSE MANNOSYL HYDROLASE"/>
    <property type="match status" value="1"/>
</dbReference>
<dbReference type="InterPro" id="IPR000086">
    <property type="entry name" value="NUDIX_hydrolase_dom"/>
</dbReference>
<dbReference type="RefSeq" id="WP_181536447.1">
    <property type="nucleotide sequence ID" value="NZ_JACDUU010000001.1"/>
</dbReference>
<reference evidence="5 6" key="1">
    <citation type="submission" date="2020-07" db="EMBL/GenBank/DDBJ databases">
        <title>Genomic Encyclopedia of Type Strains, Phase IV (KMG-IV): sequencing the most valuable type-strain genomes for metagenomic binning, comparative biology and taxonomic classification.</title>
        <authorList>
            <person name="Goeker M."/>
        </authorList>
    </citation>
    <scope>NUCLEOTIDE SEQUENCE [LARGE SCALE GENOMIC DNA]</scope>
    <source>
        <strain evidence="5 6">DSM 25220</strain>
    </source>
</reference>